<dbReference type="EMBL" id="AP025226">
    <property type="protein sequence ID" value="BDC00275.1"/>
    <property type="molecule type" value="Genomic_DNA"/>
</dbReference>
<dbReference type="Proteomes" id="UP001319921">
    <property type="component" value="Chromosome"/>
</dbReference>
<evidence type="ECO:0000313" key="3">
    <source>
        <dbReference type="Proteomes" id="UP001319921"/>
    </source>
</evidence>
<evidence type="ECO:0000313" key="2">
    <source>
        <dbReference type="EMBL" id="BDC00275.1"/>
    </source>
</evidence>
<accession>A0AAQ4CWU3</accession>
<organism evidence="2 3">
    <name type="scientific">Saccharolobus caldissimus</name>
    <dbReference type="NCBI Taxonomy" id="1702097"/>
    <lineage>
        <taxon>Archaea</taxon>
        <taxon>Thermoproteota</taxon>
        <taxon>Thermoprotei</taxon>
        <taxon>Sulfolobales</taxon>
        <taxon>Sulfolobaceae</taxon>
        <taxon>Saccharolobus</taxon>
    </lineage>
</organism>
<keyword evidence="3" id="KW-1185">Reference proteome</keyword>
<dbReference type="KEGG" id="scas:SACC_32910"/>
<sequence>MKDEQKRKDRKDNKHNIRNSTNGNSDINADPFVDYISHILGQTKAPLRLRIFIKLYGIYWRLRMLVRKE</sequence>
<protein>
    <submittedName>
        <fullName evidence="2">Uncharacterized protein</fullName>
    </submittedName>
</protein>
<feature type="compositionally biased region" description="Basic and acidic residues" evidence="1">
    <location>
        <begin position="1"/>
        <end position="15"/>
    </location>
</feature>
<gene>
    <name evidence="2" type="ORF">SACC_32910</name>
</gene>
<reference evidence="2 3" key="1">
    <citation type="journal article" date="2022" name="Microbiol. Resour. Announc.">
        <title>Complete Genome Sequence of the Hyperthermophilic and Acidophilic Archaeon Saccharolobus caldissimus Strain HS-3T.</title>
        <authorList>
            <person name="Sakai H.D."/>
            <person name="Kurosawa N."/>
        </authorList>
    </citation>
    <scope>NUCLEOTIDE SEQUENCE [LARGE SCALE GENOMIC DNA]</scope>
    <source>
        <strain evidence="2 3">JCM32116</strain>
    </source>
</reference>
<evidence type="ECO:0000256" key="1">
    <source>
        <dbReference type="SAM" id="MobiDB-lite"/>
    </source>
</evidence>
<dbReference type="AlphaFoldDB" id="A0AAQ4CWU3"/>
<name>A0AAQ4CWU3_9CREN</name>
<proteinExistence type="predicted"/>
<feature type="region of interest" description="Disordered" evidence="1">
    <location>
        <begin position="1"/>
        <end position="26"/>
    </location>
</feature>